<dbReference type="EMBL" id="JAMQYH010000005">
    <property type="protein sequence ID" value="KAJ1688571.1"/>
    <property type="molecule type" value="Genomic_DNA"/>
</dbReference>
<dbReference type="OrthoDB" id="1918704at2759"/>
<organism evidence="3 4">
    <name type="scientific">Rhynchospora breviuscula</name>
    <dbReference type="NCBI Taxonomy" id="2022672"/>
    <lineage>
        <taxon>Eukaryota</taxon>
        <taxon>Viridiplantae</taxon>
        <taxon>Streptophyta</taxon>
        <taxon>Embryophyta</taxon>
        <taxon>Tracheophyta</taxon>
        <taxon>Spermatophyta</taxon>
        <taxon>Magnoliopsida</taxon>
        <taxon>Liliopsida</taxon>
        <taxon>Poales</taxon>
        <taxon>Cyperaceae</taxon>
        <taxon>Cyperoideae</taxon>
        <taxon>Rhynchosporeae</taxon>
        <taxon>Rhynchospora</taxon>
    </lineage>
</organism>
<keyword evidence="2" id="KW-1133">Transmembrane helix</keyword>
<sequence>MSSASLALAAMKMIAPPSFFPSSSTTNTSPFFPSSLHHHHHQQQQELKAFIPSQSQFQFLPNPNPNPNPVLIDVQVQDSRGRADDSVLFSFGIAEQCTRHEEILRYLMSGSSTPSAPDHLSNLSHLLGFHPCHRPLTPQDRRLLLLLSSNTTSTTEQDQDQADSLALFLSRMSASSLLSVDPAGRILFSGSPAEMKDLLSILAEFDFPLTHTSPSPPAPSKLSLLVPYFDRTRFHAKAGDKASVLNFPTQTVAPSKSKTKSPQKKQQKKHISYNRDIFRKNYFHTCESLLSLLLDKSSTSTGRAAGTSVTILSLRKLGPEISHILTSFSIGIAGTGLAVLLSVACKMAGPGARVPLSAARVFNTGFGLGLFWLSWAVNGLRDTIVQVFKGSSKLKIKDDEMTLKVERSMRDVLFRAGALVALAALRFA</sequence>
<keyword evidence="4" id="KW-1185">Reference proteome</keyword>
<reference evidence="3" key="1">
    <citation type="journal article" date="2022" name="Cell">
        <title>Repeat-based holocentromeres influence genome architecture and karyotype evolution.</title>
        <authorList>
            <person name="Hofstatter P.G."/>
            <person name="Thangavel G."/>
            <person name="Lux T."/>
            <person name="Neumann P."/>
            <person name="Vondrak T."/>
            <person name="Novak P."/>
            <person name="Zhang M."/>
            <person name="Costa L."/>
            <person name="Castellani M."/>
            <person name="Scott A."/>
            <person name="Toegelov H."/>
            <person name="Fuchs J."/>
            <person name="Mata-Sucre Y."/>
            <person name="Dias Y."/>
            <person name="Vanzela A.L.L."/>
            <person name="Huettel B."/>
            <person name="Almeida C.C.S."/>
            <person name="Simkova H."/>
            <person name="Souza G."/>
            <person name="Pedrosa-Harand A."/>
            <person name="Macas J."/>
            <person name="Mayer K.F.X."/>
            <person name="Houben A."/>
            <person name="Marques A."/>
        </authorList>
    </citation>
    <scope>NUCLEOTIDE SEQUENCE</scope>
    <source>
        <strain evidence="3">RhyBre1mFocal</strain>
    </source>
</reference>
<accession>A0A9Q0HJI7</accession>
<dbReference type="PANTHER" id="PTHR35095">
    <property type="entry name" value="OS05G0143300 PROTEIN"/>
    <property type="match status" value="1"/>
</dbReference>
<feature type="transmembrane region" description="Helical" evidence="2">
    <location>
        <begin position="324"/>
        <end position="345"/>
    </location>
</feature>
<feature type="transmembrane region" description="Helical" evidence="2">
    <location>
        <begin position="357"/>
        <end position="377"/>
    </location>
</feature>
<dbReference type="PANTHER" id="PTHR35095:SF1">
    <property type="entry name" value="OS05G0143300 PROTEIN"/>
    <property type="match status" value="1"/>
</dbReference>
<comment type="caution">
    <text evidence="3">The sequence shown here is derived from an EMBL/GenBank/DDBJ whole genome shotgun (WGS) entry which is preliminary data.</text>
</comment>
<keyword evidence="2" id="KW-0472">Membrane</keyword>
<keyword evidence="2" id="KW-0812">Transmembrane</keyword>
<feature type="compositionally biased region" description="Basic residues" evidence="1">
    <location>
        <begin position="257"/>
        <end position="270"/>
    </location>
</feature>
<proteinExistence type="predicted"/>
<gene>
    <name evidence="3" type="ORF">LUZ63_019961</name>
</gene>
<evidence type="ECO:0000313" key="4">
    <source>
        <dbReference type="Proteomes" id="UP001151287"/>
    </source>
</evidence>
<evidence type="ECO:0000313" key="3">
    <source>
        <dbReference type="EMBL" id="KAJ1688571.1"/>
    </source>
</evidence>
<feature type="region of interest" description="Disordered" evidence="1">
    <location>
        <begin position="251"/>
        <end position="270"/>
    </location>
</feature>
<name>A0A9Q0HJI7_9POAL</name>
<evidence type="ECO:0000256" key="1">
    <source>
        <dbReference type="SAM" id="MobiDB-lite"/>
    </source>
</evidence>
<protein>
    <submittedName>
        <fullName evidence="3">Uncharacterized protein</fullName>
    </submittedName>
</protein>
<dbReference type="AlphaFoldDB" id="A0A9Q0HJI7"/>
<evidence type="ECO:0000256" key="2">
    <source>
        <dbReference type="SAM" id="Phobius"/>
    </source>
</evidence>
<dbReference type="Proteomes" id="UP001151287">
    <property type="component" value="Unassembled WGS sequence"/>
</dbReference>